<dbReference type="Proteomes" id="UP000325313">
    <property type="component" value="Unassembled WGS sequence"/>
</dbReference>
<dbReference type="Proteomes" id="UP000324748">
    <property type="component" value="Unassembled WGS sequence"/>
</dbReference>
<comment type="caution">
    <text evidence="2">The sequence shown here is derived from an EMBL/GenBank/DDBJ whole genome shotgun (WGS) entry which is preliminary data.</text>
</comment>
<reference evidence="5 6" key="1">
    <citation type="submission" date="2019-05" db="EMBL/GenBank/DDBJ databases">
        <title>Emergence of the Ug99 lineage of the wheat stem rust pathogen through somatic hybridization.</title>
        <authorList>
            <person name="Li F."/>
            <person name="Upadhyaya N.M."/>
            <person name="Sperschneider J."/>
            <person name="Matny O."/>
            <person name="Nguyen-Phuc H."/>
            <person name="Mago R."/>
            <person name="Raley C."/>
            <person name="Miller M.E."/>
            <person name="Silverstein K.A.T."/>
            <person name="Henningsen E."/>
            <person name="Hirsch C.D."/>
            <person name="Visser B."/>
            <person name="Pretorius Z.A."/>
            <person name="Steffenson B.J."/>
            <person name="Schwessinger B."/>
            <person name="Dodds P.N."/>
            <person name="Figueroa M."/>
        </authorList>
    </citation>
    <scope>NUCLEOTIDE SEQUENCE [LARGE SCALE GENOMIC DNA]</scope>
    <source>
        <strain evidence="3">21-0</strain>
        <strain evidence="2 6">Ug99</strain>
    </source>
</reference>
<evidence type="ECO:0000313" key="3">
    <source>
        <dbReference type="EMBL" id="KAA1095980.1"/>
    </source>
</evidence>
<evidence type="ECO:0000313" key="4">
    <source>
        <dbReference type="EMBL" id="KAA1124975.1"/>
    </source>
</evidence>
<protein>
    <submittedName>
        <fullName evidence="2">Uncharacterized protein</fullName>
    </submittedName>
</protein>
<accession>A0A5B0LYG7</accession>
<evidence type="ECO:0000313" key="5">
    <source>
        <dbReference type="Proteomes" id="UP000324748"/>
    </source>
</evidence>
<dbReference type="EMBL" id="VDEP01000497">
    <property type="protein sequence ID" value="KAA1069907.1"/>
    <property type="molecule type" value="Genomic_DNA"/>
</dbReference>
<evidence type="ECO:0000313" key="2">
    <source>
        <dbReference type="EMBL" id="KAA1069907.1"/>
    </source>
</evidence>
<feature type="compositionally biased region" description="Basic and acidic residues" evidence="1">
    <location>
        <begin position="124"/>
        <end position="134"/>
    </location>
</feature>
<dbReference type="EMBL" id="VDEP01000195">
    <property type="protein sequence ID" value="KAA1124975.1"/>
    <property type="molecule type" value="Genomic_DNA"/>
</dbReference>
<gene>
    <name evidence="3" type="ORF">PGT21_000676</name>
    <name evidence="4" type="ORF">PGTUg99_000347</name>
    <name evidence="2" type="ORF">PGTUg99_001324</name>
</gene>
<dbReference type="AlphaFoldDB" id="A0A5B0LYG7"/>
<sequence>MLHPNPNRLPNTTAFLVTLFSPGPSPEAASCYLLVAVMGSSSQSPLSGSPTQEKSTRGDTRARFLLDYKFSLLLRTMGSLPIHLWESYSAAHLLALGTDSALLLRPFPQKSTRDDTRASPSPEVEARDPHSSNDHFYSRYRSHQHIVHQSSTLFHSFSSALSLDTGTLPCRFRHAETLNLPESSFTFTSSNKNTFFTSKGIQARCALQTNTTSDQQPLGCRSRMTLQGNVHP</sequence>
<feature type="region of interest" description="Disordered" evidence="1">
    <location>
        <begin position="108"/>
        <end position="134"/>
    </location>
</feature>
<evidence type="ECO:0000313" key="6">
    <source>
        <dbReference type="Proteomes" id="UP000325313"/>
    </source>
</evidence>
<proteinExistence type="predicted"/>
<dbReference type="EMBL" id="VSWC01000067">
    <property type="protein sequence ID" value="KAA1095980.1"/>
    <property type="molecule type" value="Genomic_DNA"/>
</dbReference>
<keyword evidence="5" id="KW-1185">Reference proteome</keyword>
<evidence type="ECO:0000256" key="1">
    <source>
        <dbReference type="SAM" id="MobiDB-lite"/>
    </source>
</evidence>
<organism evidence="2 6">
    <name type="scientific">Puccinia graminis f. sp. tritici</name>
    <dbReference type="NCBI Taxonomy" id="56615"/>
    <lineage>
        <taxon>Eukaryota</taxon>
        <taxon>Fungi</taxon>
        <taxon>Dikarya</taxon>
        <taxon>Basidiomycota</taxon>
        <taxon>Pucciniomycotina</taxon>
        <taxon>Pucciniomycetes</taxon>
        <taxon>Pucciniales</taxon>
        <taxon>Pucciniaceae</taxon>
        <taxon>Puccinia</taxon>
    </lineage>
</organism>
<name>A0A5B0LYG7_PUCGR</name>